<reference evidence="3" key="1">
    <citation type="submission" date="2018-06" db="EMBL/GenBank/DDBJ databases">
        <title>Description of Blautia argi sp. nov., a new anaerobic isolated from dog feces.</title>
        <authorList>
            <person name="Chang Y.-H."/>
            <person name="Paek J."/>
            <person name="Shin Y."/>
        </authorList>
    </citation>
    <scope>NUCLEOTIDE SEQUENCE [LARGE SCALE GENOMIC DNA]</scope>
    <source>
        <strain evidence="3">KCTC 15426</strain>
    </source>
</reference>
<feature type="domain" description="Uroporphyrinogen decarboxylase (URO-D)" evidence="1">
    <location>
        <begin position="31"/>
        <end position="334"/>
    </location>
</feature>
<accession>A0A2Z4U8Y0</accession>
<keyword evidence="2" id="KW-0489">Methyltransferase</keyword>
<dbReference type="AlphaFoldDB" id="A0A2Z4U8Y0"/>
<dbReference type="RefSeq" id="WP_111918685.1">
    <property type="nucleotide sequence ID" value="NZ_CAUWHR010000012.1"/>
</dbReference>
<sequence length="339" mass="37222">MKQDMKKWVEELKNTKEKKGFLVLSFPAIQKMGITVKELVSSSDLQAEAMKIVADSTPEALASVSMMDLSLEAEAFGSSVRFADDEVPTIIGSIVNSEEEAEALEIPEIGAGRTQIYVDAIEKAVKLIEDRPVFAGVIGPFSLAGRLMDVTEAMIYCYDEPDMVHTVLEKASGFLINYINAYKAAGANGVVMAEPLAGLLSPALEEEFSSAYVKKIVDATQTDDFIVIYHNCGNCTIQQIDSISKNGCKVLHFGNSIDMEEMLQKAPCELLIMGNLDPAGYFRNGTPDKVKEATMELLEKCSSYPNFIISSGCDIPPLSSWDNIQAFFDGVEEYYHQNK</sequence>
<dbReference type="GO" id="GO:0006779">
    <property type="term" value="P:porphyrin-containing compound biosynthetic process"/>
    <property type="evidence" value="ECO:0007669"/>
    <property type="project" value="InterPro"/>
</dbReference>
<name>A0A2Z4U8Y0_9FIRM</name>
<dbReference type="GO" id="GO:0008168">
    <property type="term" value="F:methyltransferase activity"/>
    <property type="evidence" value="ECO:0007669"/>
    <property type="project" value="UniProtKB-KW"/>
</dbReference>
<dbReference type="PANTHER" id="PTHR47099:SF1">
    <property type="entry name" value="METHYLCOBAMIDE:COM METHYLTRANSFERASE MTBA"/>
    <property type="match status" value="1"/>
</dbReference>
<dbReference type="SUPFAM" id="SSF51726">
    <property type="entry name" value="UROD/MetE-like"/>
    <property type="match status" value="1"/>
</dbReference>
<dbReference type="OrthoDB" id="8452307at2"/>
<gene>
    <name evidence="2" type="ORF">DQQ01_04305</name>
</gene>
<dbReference type="Pfam" id="PF01208">
    <property type="entry name" value="URO-D"/>
    <property type="match status" value="1"/>
</dbReference>
<evidence type="ECO:0000259" key="1">
    <source>
        <dbReference type="Pfam" id="PF01208"/>
    </source>
</evidence>
<proteinExistence type="predicted"/>
<organism evidence="2 3">
    <name type="scientific">Blautia argi</name>
    <dbReference type="NCBI Taxonomy" id="1912897"/>
    <lineage>
        <taxon>Bacteria</taxon>
        <taxon>Bacillati</taxon>
        <taxon>Bacillota</taxon>
        <taxon>Clostridia</taxon>
        <taxon>Lachnospirales</taxon>
        <taxon>Lachnospiraceae</taxon>
        <taxon>Blautia</taxon>
    </lineage>
</organism>
<dbReference type="Proteomes" id="UP000250003">
    <property type="component" value="Chromosome"/>
</dbReference>
<dbReference type="GO" id="GO:0004853">
    <property type="term" value="F:uroporphyrinogen decarboxylase activity"/>
    <property type="evidence" value="ECO:0007669"/>
    <property type="project" value="InterPro"/>
</dbReference>
<dbReference type="InterPro" id="IPR038071">
    <property type="entry name" value="UROD/MetE-like_sf"/>
</dbReference>
<evidence type="ECO:0000313" key="2">
    <source>
        <dbReference type="EMBL" id="AWY97495.1"/>
    </source>
</evidence>
<dbReference type="PANTHER" id="PTHR47099">
    <property type="entry name" value="METHYLCOBAMIDE:COM METHYLTRANSFERASE MTBA"/>
    <property type="match status" value="1"/>
</dbReference>
<evidence type="ECO:0000313" key="3">
    <source>
        <dbReference type="Proteomes" id="UP000250003"/>
    </source>
</evidence>
<dbReference type="KEGG" id="blau:DQQ01_04305"/>
<dbReference type="Gene3D" id="3.20.20.210">
    <property type="match status" value="1"/>
</dbReference>
<dbReference type="CDD" id="cd03465">
    <property type="entry name" value="URO-D_like"/>
    <property type="match status" value="1"/>
</dbReference>
<protein>
    <submittedName>
        <fullName evidence="2">Methyltransferase</fullName>
    </submittedName>
</protein>
<keyword evidence="2" id="KW-0808">Transferase</keyword>
<dbReference type="InterPro" id="IPR052024">
    <property type="entry name" value="Methanogen_methyltrans"/>
</dbReference>
<dbReference type="InterPro" id="IPR000257">
    <property type="entry name" value="Uroporphyrinogen_deCOase"/>
</dbReference>
<dbReference type="GO" id="GO:0032259">
    <property type="term" value="P:methylation"/>
    <property type="evidence" value="ECO:0007669"/>
    <property type="project" value="UniProtKB-KW"/>
</dbReference>
<keyword evidence="3" id="KW-1185">Reference proteome</keyword>
<dbReference type="EMBL" id="CP030280">
    <property type="protein sequence ID" value="AWY97495.1"/>
    <property type="molecule type" value="Genomic_DNA"/>
</dbReference>